<dbReference type="Proteomes" id="UP000185003">
    <property type="component" value="Unassembled WGS sequence"/>
</dbReference>
<dbReference type="PROSITE" id="PS00794">
    <property type="entry name" value="HPPK"/>
    <property type="match status" value="1"/>
</dbReference>
<evidence type="ECO:0000256" key="2">
    <source>
        <dbReference type="ARBA" id="ARBA00005810"/>
    </source>
</evidence>
<evidence type="ECO:0000259" key="13">
    <source>
        <dbReference type="PROSITE" id="PS00794"/>
    </source>
</evidence>
<evidence type="ECO:0000256" key="10">
    <source>
        <dbReference type="ARBA" id="ARBA00029409"/>
    </source>
</evidence>
<keyword evidence="5" id="KW-0808">Transferase</keyword>
<proteinExistence type="inferred from homology"/>
<evidence type="ECO:0000256" key="7">
    <source>
        <dbReference type="ARBA" id="ARBA00022777"/>
    </source>
</evidence>
<dbReference type="CDD" id="cd00483">
    <property type="entry name" value="HPPK"/>
    <property type="match status" value="1"/>
</dbReference>
<dbReference type="InterPro" id="IPR000550">
    <property type="entry name" value="Hppk"/>
</dbReference>
<comment type="function">
    <text evidence="10">Catalyzes the transfer of pyrophosphate from adenosine triphosphate (ATP) to 6-hydroxymethyl-7,8-dihydropterin, an enzymatic step in folate biosynthesis pathway.</text>
</comment>
<keyword evidence="15" id="KW-1185">Reference proteome</keyword>
<gene>
    <name evidence="14" type="ORF">SAMN04488055_0494</name>
</gene>
<evidence type="ECO:0000313" key="14">
    <source>
        <dbReference type="EMBL" id="SIN67390.1"/>
    </source>
</evidence>
<dbReference type="PANTHER" id="PTHR43071">
    <property type="entry name" value="2-AMINO-4-HYDROXY-6-HYDROXYMETHYLDIHYDROPTERIDINE PYROPHOSPHOKINASE"/>
    <property type="match status" value="1"/>
</dbReference>
<evidence type="ECO:0000256" key="4">
    <source>
        <dbReference type="ARBA" id="ARBA00016218"/>
    </source>
</evidence>
<evidence type="ECO:0000256" key="6">
    <source>
        <dbReference type="ARBA" id="ARBA00022741"/>
    </source>
</evidence>
<evidence type="ECO:0000256" key="3">
    <source>
        <dbReference type="ARBA" id="ARBA00013253"/>
    </source>
</evidence>
<dbReference type="GO" id="GO:0046656">
    <property type="term" value="P:folic acid biosynthetic process"/>
    <property type="evidence" value="ECO:0007669"/>
    <property type="project" value="UniProtKB-KW"/>
</dbReference>
<evidence type="ECO:0000256" key="12">
    <source>
        <dbReference type="ARBA" id="ARBA00033413"/>
    </source>
</evidence>
<comment type="pathway">
    <text evidence="1">Cofactor biosynthesis; tetrahydrofolate biosynthesis; 2-amino-4-hydroxy-6-hydroxymethyl-7,8-dihydropteridine diphosphate from 7,8-dihydroneopterin triphosphate: step 4/4.</text>
</comment>
<name>A0A1N6D9C0_9BACT</name>
<comment type="similarity">
    <text evidence="2">Belongs to the HPPK family.</text>
</comment>
<dbReference type="PANTHER" id="PTHR43071:SF1">
    <property type="entry name" value="2-AMINO-4-HYDROXY-6-HYDROXYMETHYLDIHYDROPTERIDINE PYROPHOSPHOKINASE"/>
    <property type="match status" value="1"/>
</dbReference>
<evidence type="ECO:0000256" key="1">
    <source>
        <dbReference type="ARBA" id="ARBA00005051"/>
    </source>
</evidence>
<feature type="domain" description="7,8-dihydro-6-hydroxymethylpterin-pyrophosphokinase" evidence="13">
    <location>
        <begin position="96"/>
        <end position="107"/>
    </location>
</feature>
<dbReference type="Pfam" id="PF01288">
    <property type="entry name" value="HPPK"/>
    <property type="match status" value="1"/>
</dbReference>
<dbReference type="GO" id="GO:0016301">
    <property type="term" value="F:kinase activity"/>
    <property type="evidence" value="ECO:0007669"/>
    <property type="project" value="UniProtKB-KW"/>
</dbReference>
<dbReference type="NCBIfam" id="TIGR01498">
    <property type="entry name" value="folK"/>
    <property type="match status" value="1"/>
</dbReference>
<dbReference type="EMBL" id="FSRA01000001">
    <property type="protein sequence ID" value="SIN67390.1"/>
    <property type="molecule type" value="Genomic_DNA"/>
</dbReference>
<accession>A0A1N6D9C0</accession>
<dbReference type="GO" id="GO:0003848">
    <property type="term" value="F:2-amino-4-hydroxy-6-hydroxymethyldihydropteridine diphosphokinase activity"/>
    <property type="evidence" value="ECO:0007669"/>
    <property type="project" value="UniProtKB-EC"/>
</dbReference>
<dbReference type="Gene3D" id="3.30.70.560">
    <property type="entry name" value="7,8-Dihydro-6-hydroxymethylpterin-pyrophosphokinase HPPK"/>
    <property type="match status" value="1"/>
</dbReference>
<organism evidence="14 15">
    <name type="scientific">Chitinophaga niabensis</name>
    <dbReference type="NCBI Taxonomy" id="536979"/>
    <lineage>
        <taxon>Bacteria</taxon>
        <taxon>Pseudomonadati</taxon>
        <taxon>Bacteroidota</taxon>
        <taxon>Chitinophagia</taxon>
        <taxon>Chitinophagales</taxon>
        <taxon>Chitinophagaceae</taxon>
        <taxon>Chitinophaga</taxon>
    </lineage>
</organism>
<evidence type="ECO:0000256" key="11">
    <source>
        <dbReference type="ARBA" id="ARBA00029766"/>
    </source>
</evidence>
<protein>
    <recommendedName>
        <fullName evidence="4">2-amino-4-hydroxy-6-hydroxymethyldihydropteridine pyrophosphokinase</fullName>
        <ecNumber evidence="3">2.7.6.3</ecNumber>
    </recommendedName>
    <alternativeName>
        <fullName evidence="11">6-hydroxymethyl-7,8-dihydropterin pyrophosphokinase</fullName>
    </alternativeName>
    <alternativeName>
        <fullName evidence="12">7,8-dihydro-6-hydroxymethylpterin-pyrophosphokinase</fullName>
    </alternativeName>
</protein>
<keyword evidence="6" id="KW-0547">Nucleotide-binding</keyword>
<dbReference type="UniPathway" id="UPA00077">
    <property type="reaction ID" value="UER00155"/>
</dbReference>
<dbReference type="EC" id="2.7.6.3" evidence="3"/>
<dbReference type="InterPro" id="IPR035907">
    <property type="entry name" value="Hppk_sf"/>
</dbReference>
<keyword evidence="7 14" id="KW-0418">Kinase</keyword>
<dbReference type="STRING" id="536979.SAMN04488055_0494"/>
<evidence type="ECO:0000256" key="8">
    <source>
        <dbReference type="ARBA" id="ARBA00022840"/>
    </source>
</evidence>
<keyword evidence="8" id="KW-0067">ATP-binding</keyword>
<sequence length="173" mass="19528">MATFGPSKYMNTAILLIGGNMGDRPKFLQQAASLIAARAGRVLRESTMYETAPWGDVQQPDYLNQALVVETTMEAPVLLEVLLEIEKEIGRVRRQKWGSRVIDIDLIFFNNEVITLPQLKVPHPQMQNRRFVLAPLQEIVPQWVHPILQLTVDQLLEACPDPLPAHKFIAAAH</sequence>
<reference evidence="15" key="1">
    <citation type="submission" date="2016-11" db="EMBL/GenBank/DDBJ databases">
        <authorList>
            <person name="Varghese N."/>
            <person name="Submissions S."/>
        </authorList>
    </citation>
    <scope>NUCLEOTIDE SEQUENCE [LARGE SCALE GENOMIC DNA]</scope>
    <source>
        <strain evidence="15">DSM 24787</strain>
    </source>
</reference>
<evidence type="ECO:0000256" key="9">
    <source>
        <dbReference type="ARBA" id="ARBA00022909"/>
    </source>
</evidence>
<dbReference type="AlphaFoldDB" id="A0A1N6D9C0"/>
<dbReference type="GO" id="GO:0046654">
    <property type="term" value="P:tetrahydrofolate biosynthetic process"/>
    <property type="evidence" value="ECO:0007669"/>
    <property type="project" value="UniProtKB-UniPathway"/>
</dbReference>
<evidence type="ECO:0000256" key="5">
    <source>
        <dbReference type="ARBA" id="ARBA00022679"/>
    </source>
</evidence>
<dbReference type="SUPFAM" id="SSF55083">
    <property type="entry name" value="6-hydroxymethyl-7,8-dihydropterin pyrophosphokinase, HPPK"/>
    <property type="match status" value="1"/>
</dbReference>
<evidence type="ECO:0000313" key="15">
    <source>
        <dbReference type="Proteomes" id="UP000185003"/>
    </source>
</evidence>
<keyword evidence="9" id="KW-0289">Folate biosynthesis</keyword>
<dbReference type="GO" id="GO:0005524">
    <property type="term" value="F:ATP binding"/>
    <property type="evidence" value="ECO:0007669"/>
    <property type="project" value="UniProtKB-KW"/>
</dbReference>